<evidence type="ECO:0000313" key="1">
    <source>
        <dbReference type="EMBL" id="KAG0462029.1"/>
    </source>
</evidence>
<organism evidence="1 2">
    <name type="scientific">Vanilla planifolia</name>
    <name type="common">Vanilla</name>
    <dbReference type="NCBI Taxonomy" id="51239"/>
    <lineage>
        <taxon>Eukaryota</taxon>
        <taxon>Viridiplantae</taxon>
        <taxon>Streptophyta</taxon>
        <taxon>Embryophyta</taxon>
        <taxon>Tracheophyta</taxon>
        <taxon>Spermatophyta</taxon>
        <taxon>Magnoliopsida</taxon>
        <taxon>Liliopsida</taxon>
        <taxon>Asparagales</taxon>
        <taxon>Orchidaceae</taxon>
        <taxon>Vanilloideae</taxon>
        <taxon>Vanilleae</taxon>
        <taxon>Vanilla</taxon>
    </lineage>
</organism>
<proteinExistence type="predicted"/>
<sequence>MSGDGMTGSASDFVRTGGHSTGLGGAYFLISAGWVWKVPHGCTLWVCHGLSELEFDVGQHWRKQVGVVTLVDRVLFVDVFVWADTVDALWRSMSVLVQCRKSFNLVQCKPVRFGQHAFSNNTLESNELGLLTGVQNCGSGQKEIKGGEKEKGSGEGVK</sequence>
<comment type="caution">
    <text evidence="1">The sequence shown here is derived from an EMBL/GenBank/DDBJ whole genome shotgun (WGS) entry which is preliminary data.</text>
</comment>
<evidence type="ECO:0000313" key="2">
    <source>
        <dbReference type="Proteomes" id="UP000639772"/>
    </source>
</evidence>
<accession>A0A835Q2U8</accession>
<reference evidence="1 2" key="1">
    <citation type="journal article" date="2020" name="Nat. Food">
        <title>A phased Vanilla planifolia genome enables genetic improvement of flavour and production.</title>
        <authorList>
            <person name="Hasing T."/>
            <person name="Tang H."/>
            <person name="Brym M."/>
            <person name="Khazi F."/>
            <person name="Huang T."/>
            <person name="Chambers A.H."/>
        </authorList>
    </citation>
    <scope>NUCLEOTIDE SEQUENCE [LARGE SCALE GENOMIC DNA]</scope>
    <source>
        <tissue evidence="1">Leaf</tissue>
    </source>
</reference>
<protein>
    <submittedName>
        <fullName evidence="1">Uncharacterized protein</fullName>
    </submittedName>
</protein>
<dbReference type="Proteomes" id="UP000639772">
    <property type="component" value="Chromosome 11"/>
</dbReference>
<dbReference type="AlphaFoldDB" id="A0A835Q2U8"/>
<name>A0A835Q2U8_VANPL</name>
<dbReference type="EMBL" id="JADCNM010000011">
    <property type="protein sequence ID" value="KAG0462029.1"/>
    <property type="molecule type" value="Genomic_DNA"/>
</dbReference>
<gene>
    <name evidence="1" type="ORF">HPP92_020505</name>
</gene>